<organism evidence="6 7">
    <name type="scientific">Thamnocephalis sphaerospora</name>
    <dbReference type="NCBI Taxonomy" id="78915"/>
    <lineage>
        <taxon>Eukaryota</taxon>
        <taxon>Fungi</taxon>
        <taxon>Fungi incertae sedis</taxon>
        <taxon>Zoopagomycota</taxon>
        <taxon>Zoopagomycotina</taxon>
        <taxon>Zoopagomycetes</taxon>
        <taxon>Zoopagales</taxon>
        <taxon>Sigmoideomycetaceae</taxon>
        <taxon>Thamnocephalis</taxon>
    </lineage>
</organism>
<accession>A0A4P9XLI7</accession>
<evidence type="ECO:0000313" key="7">
    <source>
        <dbReference type="Proteomes" id="UP000271241"/>
    </source>
</evidence>
<dbReference type="PANTHER" id="PTHR11474">
    <property type="entry name" value="TYROSINASE FAMILY MEMBER"/>
    <property type="match status" value="1"/>
</dbReference>
<name>A0A4P9XLI7_9FUNG</name>
<dbReference type="Pfam" id="PF00264">
    <property type="entry name" value="Tyrosinase"/>
    <property type="match status" value="1"/>
</dbReference>
<sequence>MKFSLPSLTIAAALVLAASTAVDAACSRIATRREIRELSSDEREAFFGAMSKLQKQPQPNGLDKLINDHMKYAANAHGVAAFFPWHREYLRRFQELLTNIDSSVTIAYWDSAMDSQAPEKSPIFGPNWLGGNGRGANSCVQDGKLKDYRPYYPTPGACYTRKFDGVDGAVGALFSTDMVANLLAEAKDYNKFRVDYEGSVHARVHNAIGGTFSSMSSPSDLIFWMHHTLVDKHWAEWQAPGHGNDYGPTAPSENLVPWDIPASSTFDTTAEPFCYTYSNMNKASAEIKNAPMPDAAGMSDKMGDMGGSLLRRSIDTILARRGYQASPSPAPVNGQKPAPRRKCVKKPDPLAHLLVGESDRKNLLNIRVPPPTPEAWCKMNNVSVAEVRAVESRNVELTKIVNSIPGYISQSALFNRPDLLVKIVESAKEFTGGYLNGKELKFSLDCNSNPLEAVEKLRKQVMDAVKTSPDASEVTKLLGADTAKLISGYNGGVTITDILNKAKSVVEQVVGPDGKVSLPTDSATLSKLVGKLTGNGTPAAQ</sequence>
<evidence type="ECO:0000256" key="4">
    <source>
        <dbReference type="SAM" id="SignalP"/>
    </source>
</evidence>
<keyword evidence="1" id="KW-0479">Metal-binding</keyword>
<keyword evidence="2" id="KW-0186">Copper</keyword>
<protein>
    <recommendedName>
        <fullName evidence="5">Tyrosinase copper-binding domain-containing protein</fullName>
    </recommendedName>
</protein>
<feature type="region of interest" description="Disordered" evidence="3">
    <location>
        <begin position="324"/>
        <end position="343"/>
    </location>
</feature>
<evidence type="ECO:0000313" key="6">
    <source>
        <dbReference type="EMBL" id="RKP06672.1"/>
    </source>
</evidence>
<dbReference type="PANTHER" id="PTHR11474:SF126">
    <property type="entry name" value="TYROSINASE-LIKE PROTEIN TYR-1-RELATED"/>
    <property type="match status" value="1"/>
</dbReference>
<dbReference type="PRINTS" id="PR00092">
    <property type="entry name" value="TYROSINASE"/>
</dbReference>
<keyword evidence="4" id="KW-0732">Signal</keyword>
<evidence type="ECO:0000256" key="3">
    <source>
        <dbReference type="SAM" id="MobiDB-lite"/>
    </source>
</evidence>
<dbReference type="GO" id="GO:0016491">
    <property type="term" value="F:oxidoreductase activity"/>
    <property type="evidence" value="ECO:0007669"/>
    <property type="project" value="InterPro"/>
</dbReference>
<dbReference type="InterPro" id="IPR002227">
    <property type="entry name" value="Tyrosinase_Cu-bd"/>
</dbReference>
<feature type="chain" id="PRO_5020843531" description="Tyrosinase copper-binding domain-containing protein" evidence="4">
    <location>
        <begin position="25"/>
        <end position="541"/>
    </location>
</feature>
<dbReference type="Proteomes" id="UP000271241">
    <property type="component" value="Unassembled WGS sequence"/>
</dbReference>
<dbReference type="EMBL" id="KZ992839">
    <property type="protein sequence ID" value="RKP06672.1"/>
    <property type="molecule type" value="Genomic_DNA"/>
</dbReference>
<dbReference type="InterPro" id="IPR008922">
    <property type="entry name" value="Di-copper_centre_dom_sf"/>
</dbReference>
<feature type="signal peptide" evidence="4">
    <location>
        <begin position="1"/>
        <end position="24"/>
    </location>
</feature>
<feature type="domain" description="Tyrosinase copper-binding" evidence="5">
    <location>
        <begin position="63"/>
        <end position="239"/>
    </location>
</feature>
<dbReference type="OrthoDB" id="6132182at2759"/>
<evidence type="ECO:0000256" key="1">
    <source>
        <dbReference type="ARBA" id="ARBA00022723"/>
    </source>
</evidence>
<keyword evidence="7" id="KW-1185">Reference proteome</keyword>
<dbReference type="SUPFAM" id="SSF48056">
    <property type="entry name" value="Di-copper centre-containing domain"/>
    <property type="match status" value="1"/>
</dbReference>
<dbReference type="STRING" id="78915.A0A4P9XLI7"/>
<evidence type="ECO:0000259" key="5">
    <source>
        <dbReference type="Pfam" id="PF00264"/>
    </source>
</evidence>
<dbReference type="InterPro" id="IPR050316">
    <property type="entry name" value="Tyrosinase/Hemocyanin"/>
</dbReference>
<gene>
    <name evidence="6" type="ORF">THASP1DRAFT_25056</name>
</gene>
<proteinExistence type="predicted"/>
<dbReference type="GO" id="GO:0046872">
    <property type="term" value="F:metal ion binding"/>
    <property type="evidence" value="ECO:0007669"/>
    <property type="project" value="UniProtKB-KW"/>
</dbReference>
<dbReference type="AlphaFoldDB" id="A0A4P9XLI7"/>
<evidence type="ECO:0000256" key="2">
    <source>
        <dbReference type="ARBA" id="ARBA00023008"/>
    </source>
</evidence>
<reference evidence="7" key="1">
    <citation type="journal article" date="2018" name="Nat. Microbiol.">
        <title>Leveraging single-cell genomics to expand the fungal tree of life.</title>
        <authorList>
            <person name="Ahrendt S.R."/>
            <person name="Quandt C.A."/>
            <person name="Ciobanu D."/>
            <person name="Clum A."/>
            <person name="Salamov A."/>
            <person name="Andreopoulos B."/>
            <person name="Cheng J.F."/>
            <person name="Woyke T."/>
            <person name="Pelin A."/>
            <person name="Henrissat B."/>
            <person name="Reynolds N.K."/>
            <person name="Benny G.L."/>
            <person name="Smith M.E."/>
            <person name="James T.Y."/>
            <person name="Grigoriev I.V."/>
        </authorList>
    </citation>
    <scope>NUCLEOTIDE SEQUENCE [LARGE SCALE GENOMIC DNA]</scope>
    <source>
        <strain evidence="7">RSA 1356</strain>
    </source>
</reference>
<dbReference type="Gene3D" id="1.10.1280.10">
    <property type="entry name" value="Di-copper center containing domain from catechol oxidase"/>
    <property type="match status" value="1"/>
</dbReference>